<dbReference type="HOGENOM" id="CLU_3110361_0_0_1"/>
<organism evidence="2">
    <name type="scientific">Albugo laibachii Nc14</name>
    <dbReference type="NCBI Taxonomy" id="890382"/>
    <lineage>
        <taxon>Eukaryota</taxon>
        <taxon>Sar</taxon>
        <taxon>Stramenopiles</taxon>
        <taxon>Oomycota</taxon>
        <taxon>Peronosporomycetes</taxon>
        <taxon>Albuginales</taxon>
        <taxon>Albuginaceae</taxon>
        <taxon>Albugo</taxon>
    </lineage>
</organism>
<evidence type="ECO:0000256" key="1">
    <source>
        <dbReference type="SAM" id="SignalP"/>
    </source>
</evidence>
<dbReference type="EMBL" id="FR824110">
    <property type="protein sequence ID" value="CCA19208.1"/>
    <property type="molecule type" value="Genomic_DNA"/>
</dbReference>
<name>F0WDD6_9STRA</name>
<proteinExistence type="predicted"/>
<reference evidence="2" key="1">
    <citation type="journal article" date="2011" name="PLoS Biol.">
        <title>Gene gain and loss during evolution of obligate parasitism in the white rust pathogen of Arabidopsis thaliana.</title>
        <authorList>
            <person name="Kemen E."/>
            <person name="Gardiner A."/>
            <person name="Schultz-Larsen T."/>
            <person name="Kemen A.C."/>
            <person name="Balmuth A.L."/>
            <person name="Robert-Seilaniantz A."/>
            <person name="Bailey K."/>
            <person name="Holub E."/>
            <person name="Studholme D.J."/>
            <person name="Maclean D."/>
            <person name="Jones J.D."/>
        </authorList>
    </citation>
    <scope>NUCLEOTIDE SEQUENCE</scope>
</reference>
<keyword evidence="1" id="KW-0732">Signal</keyword>
<feature type="chain" id="PRO_5013265968" evidence="1">
    <location>
        <begin position="16"/>
        <end position="51"/>
    </location>
</feature>
<feature type="signal peptide" evidence="1">
    <location>
        <begin position="1"/>
        <end position="15"/>
    </location>
</feature>
<sequence length="51" mass="5874">MLIVVLVTIVQASFAHCIVKSTSIWNKTPVSRSIYFMKFGRCINKRGKSWK</sequence>
<protein>
    <submittedName>
        <fullName evidence="2">AlNc14C65G4656 protein</fullName>
    </submittedName>
</protein>
<gene>
    <name evidence="2" type="primary">AlNc14C65G4656</name>
    <name evidence="2" type="ORF">ALNC14_053510</name>
</gene>
<accession>F0WDD6</accession>
<dbReference type="AlphaFoldDB" id="F0WDD6"/>
<evidence type="ECO:0000313" key="2">
    <source>
        <dbReference type="EMBL" id="CCA19208.1"/>
    </source>
</evidence>
<reference evidence="2" key="2">
    <citation type="submission" date="2011-02" db="EMBL/GenBank/DDBJ databases">
        <authorList>
            <person name="MacLean D."/>
        </authorList>
    </citation>
    <scope>NUCLEOTIDE SEQUENCE</scope>
</reference>